<dbReference type="GO" id="GO:0006465">
    <property type="term" value="P:signal peptide processing"/>
    <property type="evidence" value="ECO:0007669"/>
    <property type="project" value="TreeGrafter"/>
</dbReference>
<feature type="domain" description="Prepilin type IV endopeptidase peptidase" evidence="8">
    <location>
        <begin position="102"/>
        <end position="208"/>
    </location>
</feature>
<feature type="transmembrane region" description="Helical" evidence="7">
    <location>
        <begin position="119"/>
        <end position="138"/>
    </location>
</feature>
<dbReference type="PANTHER" id="PTHR30487:SF0">
    <property type="entry name" value="PREPILIN LEADER PEPTIDASE_N-METHYLTRANSFERASE-RELATED"/>
    <property type="match status" value="1"/>
</dbReference>
<dbReference type="EMBL" id="DTGG01000002">
    <property type="protein sequence ID" value="HFZ08507.1"/>
    <property type="molecule type" value="Genomic_DNA"/>
</dbReference>
<feature type="domain" description="Prepilin peptidase A24 N-terminal" evidence="9">
    <location>
        <begin position="7"/>
        <end position="91"/>
    </location>
</feature>
<evidence type="ECO:0000259" key="8">
    <source>
        <dbReference type="Pfam" id="PF01478"/>
    </source>
</evidence>
<evidence type="ECO:0000256" key="4">
    <source>
        <dbReference type="ARBA" id="ARBA00022692"/>
    </source>
</evidence>
<feature type="transmembrane region" description="Helical" evidence="7">
    <location>
        <begin position="95"/>
        <end position="112"/>
    </location>
</feature>
<organism evidence="10">
    <name type="scientific">candidate division CPR3 bacterium</name>
    <dbReference type="NCBI Taxonomy" id="2268181"/>
    <lineage>
        <taxon>Bacteria</taxon>
        <taxon>Bacteria division CPR3</taxon>
    </lineage>
</organism>
<feature type="transmembrane region" description="Helical" evidence="7">
    <location>
        <begin position="144"/>
        <end position="165"/>
    </location>
</feature>
<evidence type="ECO:0000259" key="9">
    <source>
        <dbReference type="Pfam" id="PF06750"/>
    </source>
</evidence>
<dbReference type="InterPro" id="IPR050882">
    <property type="entry name" value="Prepilin_peptidase/N-MTase"/>
</dbReference>
<dbReference type="AlphaFoldDB" id="A0A7V3J8U7"/>
<evidence type="ECO:0000256" key="7">
    <source>
        <dbReference type="SAM" id="Phobius"/>
    </source>
</evidence>
<keyword evidence="5 7" id="KW-1133">Transmembrane helix</keyword>
<accession>A0A7V3J8U7</accession>
<dbReference type="Gene3D" id="1.20.120.1220">
    <property type="match status" value="1"/>
</dbReference>
<comment type="subcellular location">
    <subcellularLocation>
        <location evidence="1">Cell membrane</location>
        <topology evidence="1">Multi-pass membrane protein</topology>
    </subcellularLocation>
</comment>
<proteinExistence type="inferred from homology"/>
<gene>
    <name evidence="10" type="ORF">ENV41_00030</name>
</gene>
<evidence type="ECO:0000256" key="3">
    <source>
        <dbReference type="ARBA" id="ARBA00022475"/>
    </source>
</evidence>
<evidence type="ECO:0000313" key="10">
    <source>
        <dbReference type="EMBL" id="HFZ08507.1"/>
    </source>
</evidence>
<dbReference type="Pfam" id="PF06750">
    <property type="entry name" value="A24_N_bact"/>
    <property type="match status" value="1"/>
</dbReference>
<comment type="caution">
    <text evidence="10">The sequence shown here is derived from an EMBL/GenBank/DDBJ whole genome shotgun (WGS) entry which is preliminary data.</text>
</comment>
<evidence type="ECO:0000256" key="1">
    <source>
        <dbReference type="ARBA" id="ARBA00004651"/>
    </source>
</evidence>
<keyword evidence="6 7" id="KW-0472">Membrane</keyword>
<name>A0A7V3J8U7_UNCC3</name>
<evidence type="ECO:0000256" key="2">
    <source>
        <dbReference type="ARBA" id="ARBA00005801"/>
    </source>
</evidence>
<feature type="transmembrane region" description="Helical" evidence="7">
    <location>
        <begin position="224"/>
        <end position="243"/>
    </location>
</feature>
<dbReference type="Pfam" id="PF01478">
    <property type="entry name" value="Peptidase_A24"/>
    <property type="match status" value="1"/>
</dbReference>
<dbReference type="PANTHER" id="PTHR30487">
    <property type="entry name" value="TYPE 4 PREPILIN-LIKE PROTEINS LEADER PEPTIDE-PROCESSING ENZYME"/>
    <property type="match status" value="1"/>
</dbReference>
<keyword evidence="3" id="KW-1003">Cell membrane</keyword>
<reference evidence="10" key="1">
    <citation type="journal article" date="2020" name="mSystems">
        <title>Genome- and Community-Level Interaction Insights into Carbon Utilization and Element Cycling Functions of Hydrothermarchaeota in Hydrothermal Sediment.</title>
        <authorList>
            <person name="Zhou Z."/>
            <person name="Liu Y."/>
            <person name="Xu W."/>
            <person name="Pan J."/>
            <person name="Luo Z.H."/>
            <person name="Li M."/>
        </authorList>
    </citation>
    <scope>NUCLEOTIDE SEQUENCE [LARGE SCALE GENOMIC DNA]</scope>
    <source>
        <strain evidence="10">SpSt-757</strain>
    </source>
</reference>
<dbReference type="InterPro" id="IPR000045">
    <property type="entry name" value="Prepilin_IV_endopep_pep"/>
</dbReference>
<dbReference type="InterPro" id="IPR010627">
    <property type="entry name" value="Prepilin_pept_A24_N"/>
</dbReference>
<evidence type="ECO:0000256" key="5">
    <source>
        <dbReference type="ARBA" id="ARBA00022989"/>
    </source>
</evidence>
<feature type="transmembrane region" description="Helical" evidence="7">
    <location>
        <begin position="6"/>
        <end position="23"/>
    </location>
</feature>
<dbReference type="GO" id="GO:0005886">
    <property type="term" value="C:plasma membrane"/>
    <property type="evidence" value="ECO:0007669"/>
    <property type="project" value="UniProtKB-SubCell"/>
</dbReference>
<comment type="similarity">
    <text evidence="2">Belongs to the peptidase A24 family.</text>
</comment>
<evidence type="ECO:0000256" key="6">
    <source>
        <dbReference type="ARBA" id="ARBA00023136"/>
    </source>
</evidence>
<feature type="transmembrane region" description="Helical" evidence="7">
    <location>
        <begin position="186"/>
        <end position="212"/>
    </location>
</feature>
<protein>
    <submittedName>
        <fullName evidence="10">Prepilin peptidase</fullName>
    </submittedName>
</protein>
<dbReference type="GO" id="GO:0004190">
    <property type="term" value="F:aspartic-type endopeptidase activity"/>
    <property type="evidence" value="ECO:0007669"/>
    <property type="project" value="InterPro"/>
</dbReference>
<sequence>MMYLLFILGLFVGSFLNVVILRLEKGEGGILAGRSHCPKCGVRLQWFELIPLVSFLIQGGKCRSCKKPISFQYPLVEFFTGLLFSFLYWRFGLTLQFGFLAVVSSLLVILFVSDLRTQMIPDIVAYIGVGFTFLYALISPPLFHSFTSSLIGAAISGGFFALLVYPSREKWMGKGDVKIGVLTGLLLGYPQVLVALFLSFTLGAFVGLILIATKKKTLKSQVPFGPFLITATFVTIFLGEKILEWYLGII</sequence>
<keyword evidence="4 7" id="KW-0812">Transmembrane</keyword>